<feature type="compositionally biased region" description="Polar residues" evidence="1">
    <location>
        <begin position="154"/>
        <end position="170"/>
    </location>
</feature>
<reference evidence="4" key="1">
    <citation type="journal article" date="2023" name="Mol. Phylogenet. Evol.">
        <title>Genome-scale phylogeny and comparative genomics of the fungal order Sordariales.</title>
        <authorList>
            <person name="Hensen N."/>
            <person name="Bonometti L."/>
            <person name="Westerberg I."/>
            <person name="Brannstrom I.O."/>
            <person name="Guillou S."/>
            <person name="Cros-Aarteil S."/>
            <person name="Calhoun S."/>
            <person name="Haridas S."/>
            <person name="Kuo A."/>
            <person name="Mondo S."/>
            <person name="Pangilinan J."/>
            <person name="Riley R."/>
            <person name="LaButti K."/>
            <person name="Andreopoulos B."/>
            <person name="Lipzen A."/>
            <person name="Chen C."/>
            <person name="Yan M."/>
            <person name="Daum C."/>
            <person name="Ng V."/>
            <person name="Clum A."/>
            <person name="Steindorff A."/>
            <person name="Ohm R.A."/>
            <person name="Martin F."/>
            <person name="Silar P."/>
            <person name="Natvig D.O."/>
            <person name="Lalanne C."/>
            <person name="Gautier V."/>
            <person name="Ament-Velasquez S.L."/>
            <person name="Kruys A."/>
            <person name="Hutchinson M.I."/>
            <person name="Powell A.J."/>
            <person name="Barry K."/>
            <person name="Miller A.N."/>
            <person name="Grigoriev I.V."/>
            <person name="Debuchy R."/>
            <person name="Gladieux P."/>
            <person name="Hiltunen Thoren M."/>
            <person name="Johannesson H."/>
        </authorList>
    </citation>
    <scope>NUCLEOTIDE SEQUENCE [LARGE SCALE GENOMIC DNA]</scope>
    <source>
        <strain evidence="4">CBS 284.82</strain>
    </source>
</reference>
<feature type="region of interest" description="Disordered" evidence="1">
    <location>
        <begin position="110"/>
        <end position="175"/>
    </location>
</feature>
<sequence>MDLRYGLHGASEQPGLEVVSHPGLEAVVDRHSQTLPEVRPDHSSKEAAASAYASYPEHYKSPVSDPLLVPAAPGTPDHGGRKKRLWLIVGGVVAVVVILAAVLGGVLGSRAASSSGESSASQTGESSRGSGDSGDAGNSGNSGNSGDAGDASNTGSNTTARPQSIRQGSGLSVAGWRKPDGSAETYLFFQDPEDGLRFSRCDTSLRSPGNDSTCWASPVSFNAYATAGTPLGASTILWGDDYQPQIELFYSGFKTRLLGVNFNEQKKPNTTDDDVNKQTLFTGLGSSLTAYWPWTVYQDPAGKLYHLRNRIGGRWEPNGLDWDANPINITALATTRLAMAPTSTNYTMIAQKAGYAIFYQTLDAKLAVSIPDLDSPKRPATFHNPWPTTLPDVTFPKLAPIAAFSVARKDDDLQRVDTYVLYLDADANINVLSTTTGASAAWNTPAQPDALKGADKDTDIACLNMATSSYNAAKAAVLLEAVSGGEARCFFQKGGQVVEVRLDGETGEWVGVGGVPMP</sequence>
<gene>
    <name evidence="3" type="ORF">C8A01DRAFT_36598</name>
</gene>
<dbReference type="EMBL" id="MU854401">
    <property type="protein sequence ID" value="KAK4039387.1"/>
    <property type="molecule type" value="Genomic_DNA"/>
</dbReference>
<evidence type="ECO:0000256" key="1">
    <source>
        <dbReference type="SAM" id="MobiDB-lite"/>
    </source>
</evidence>
<dbReference type="Gene3D" id="2.120.10.70">
    <property type="entry name" value="Fucose-specific lectin"/>
    <property type="match status" value="1"/>
</dbReference>
<keyword evidence="4" id="KW-1185">Reference proteome</keyword>
<dbReference type="AlphaFoldDB" id="A0AAN6PEW9"/>
<protein>
    <recommendedName>
        <fullName evidence="5">Fucose-specific lectin</fullName>
    </recommendedName>
</protein>
<accession>A0AAN6PEW9</accession>
<proteinExistence type="predicted"/>
<keyword evidence="2" id="KW-0812">Transmembrane</keyword>
<evidence type="ECO:0000256" key="2">
    <source>
        <dbReference type="SAM" id="Phobius"/>
    </source>
</evidence>
<feature type="compositionally biased region" description="Low complexity" evidence="1">
    <location>
        <begin position="110"/>
        <end position="153"/>
    </location>
</feature>
<evidence type="ECO:0000313" key="4">
    <source>
        <dbReference type="Proteomes" id="UP001303115"/>
    </source>
</evidence>
<dbReference type="SUPFAM" id="SSF89372">
    <property type="entry name" value="Fucose-specific lectin"/>
    <property type="match status" value="1"/>
</dbReference>
<name>A0AAN6PEW9_9PEZI</name>
<evidence type="ECO:0000313" key="3">
    <source>
        <dbReference type="EMBL" id="KAK4039387.1"/>
    </source>
</evidence>
<dbReference type="Proteomes" id="UP001303115">
    <property type="component" value="Unassembled WGS sequence"/>
</dbReference>
<comment type="caution">
    <text evidence="3">The sequence shown here is derived from an EMBL/GenBank/DDBJ whole genome shotgun (WGS) entry which is preliminary data.</text>
</comment>
<feature type="transmembrane region" description="Helical" evidence="2">
    <location>
        <begin position="85"/>
        <end position="107"/>
    </location>
</feature>
<keyword evidence="2" id="KW-0472">Membrane</keyword>
<keyword evidence="2" id="KW-1133">Transmembrane helix</keyword>
<organism evidence="3 4">
    <name type="scientific">Parachaetomium inaequale</name>
    <dbReference type="NCBI Taxonomy" id="2588326"/>
    <lineage>
        <taxon>Eukaryota</taxon>
        <taxon>Fungi</taxon>
        <taxon>Dikarya</taxon>
        <taxon>Ascomycota</taxon>
        <taxon>Pezizomycotina</taxon>
        <taxon>Sordariomycetes</taxon>
        <taxon>Sordariomycetidae</taxon>
        <taxon>Sordariales</taxon>
        <taxon>Chaetomiaceae</taxon>
        <taxon>Parachaetomium</taxon>
    </lineage>
</organism>
<evidence type="ECO:0008006" key="5">
    <source>
        <dbReference type="Google" id="ProtNLM"/>
    </source>
</evidence>